<dbReference type="InterPro" id="IPR036515">
    <property type="entry name" value="Transposase_17_sf"/>
</dbReference>
<evidence type="ECO:0000313" key="3">
    <source>
        <dbReference type="Proteomes" id="UP000680839"/>
    </source>
</evidence>
<dbReference type="PANTHER" id="PTHR36966">
    <property type="entry name" value="REP-ASSOCIATED TYROSINE TRANSPOSASE"/>
    <property type="match status" value="1"/>
</dbReference>
<dbReference type="InterPro" id="IPR002686">
    <property type="entry name" value="Transposase_17"/>
</dbReference>
<dbReference type="SMART" id="SM01321">
    <property type="entry name" value="Y1_Tnp"/>
    <property type="match status" value="1"/>
</dbReference>
<gene>
    <name evidence="2" type="ORF">KMZ29_22905</name>
</gene>
<name>A0A975NDE4_9BRAD</name>
<feature type="domain" description="Transposase IS200-like" evidence="1">
    <location>
        <begin position="9"/>
        <end position="132"/>
    </location>
</feature>
<dbReference type="NCBIfam" id="NF047646">
    <property type="entry name" value="REP_Tyr_transpos"/>
    <property type="match status" value="1"/>
</dbReference>
<dbReference type="RefSeq" id="WP_215621329.1">
    <property type="nucleotide sequence ID" value="NZ_CP076134.1"/>
</dbReference>
<dbReference type="SUPFAM" id="SSF143422">
    <property type="entry name" value="Transposase IS200-like"/>
    <property type="match status" value="1"/>
</dbReference>
<dbReference type="Gene3D" id="3.30.70.1290">
    <property type="entry name" value="Transposase IS200-like"/>
    <property type="match status" value="1"/>
</dbReference>
<organism evidence="2 3">
    <name type="scientific">Bradyrhizobium sediminis</name>
    <dbReference type="NCBI Taxonomy" id="2840469"/>
    <lineage>
        <taxon>Bacteria</taxon>
        <taxon>Pseudomonadati</taxon>
        <taxon>Pseudomonadota</taxon>
        <taxon>Alphaproteobacteria</taxon>
        <taxon>Hyphomicrobiales</taxon>
        <taxon>Nitrobacteraceae</taxon>
        <taxon>Bradyrhizobium</taxon>
    </lineage>
</organism>
<dbReference type="Proteomes" id="UP000680839">
    <property type="component" value="Chromosome"/>
</dbReference>
<evidence type="ECO:0000259" key="1">
    <source>
        <dbReference type="SMART" id="SM01321"/>
    </source>
</evidence>
<evidence type="ECO:0000313" key="2">
    <source>
        <dbReference type="EMBL" id="QWG12521.1"/>
    </source>
</evidence>
<dbReference type="InterPro" id="IPR052715">
    <property type="entry name" value="RAYT_transposase"/>
</dbReference>
<proteinExistence type="predicted"/>
<dbReference type="AlphaFoldDB" id="A0A975NDE4"/>
<dbReference type="PANTHER" id="PTHR36966:SF1">
    <property type="entry name" value="REP-ASSOCIATED TYROSINE TRANSPOSASE"/>
    <property type="match status" value="1"/>
</dbReference>
<dbReference type="GO" id="GO:0043565">
    <property type="term" value="F:sequence-specific DNA binding"/>
    <property type="evidence" value="ECO:0007669"/>
    <property type="project" value="TreeGrafter"/>
</dbReference>
<dbReference type="EMBL" id="CP076134">
    <property type="protein sequence ID" value="QWG12521.1"/>
    <property type="molecule type" value="Genomic_DNA"/>
</dbReference>
<dbReference type="GO" id="GO:0006313">
    <property type="term" value="P:DNA transposition"/>
    <property type="evidence" value="ECO:0007669"/>
    <property type="project" value="InterPro"/>
</dbReference>
<protein>
    <submittedName>
        <fullName evidence="2">Transposase</fullName>
    </submittedName>
</protein>
<sequence length="176" mass="20313">MPQYIRARFKGSVFFFTVVLAERPSNLLIDEIGRLRQSYRIVQESRPFETVAVCVLPDHVHCIWALPEGDSDFSIRWGLIKSGFSRGLDPALARSESKVAKREKGIWQRRYWEHAIRDDADLARHVDYIHFNPVKHGYVTRVADWPHSSFHRYVGRGLLAADWGGDMKDIQGSFGE</sequence>
<reference evidence="2" key="1">
    <citation type="submission" date="2021-06" db="EMBL/GenBank/DDBJ databases">
        <title>Bradyrhizobium sp. S2-20-1 Genome sequencing.</title>
        <authorList>
            <person name="Jin L."/>
        </authorList>
    </citation>
    <scope>NUCLEOTIDE SEQUENCE</scope>
    <source>
        <strain evidence="2">S2-20-1</strain>
    </source>
</reference>
<dbReference type="GO" id="GO:0004803">
    <property type="term" value="F:transposase activity"/>
    <property type="evidence" value="ECO:0007669"/>
    <property type="project" value="InterPro"/>
</dbReference>
<accession>A0A975NDE4</accession>